<dbReference type="Proteomes" id="UP000232003">
    <property type="component" value="Chromosome"/>
</dbReference>
<dbReference type="AlphaFoldDB" id="A0A2K8SXL6"/>
<keyword evidence="2" id="KW-1185">Reference proteome</keyword>
<evidence type="ECO:0000313" key="1">
    <source>
        <dbReference type="EMBL" id="AUB39495.1"/>
    </source>
</evidence>
<dbReference type="KEGG" id="nfl:COO91_05489"/>
<sequence length="71" mass="8023">MSLLTSLIDSEAIIEFLCLQYRPNPQPLPYKGRGVKFKASLLLGYGVYTSRKILYSHFCQSETVTLTDIPP</sequence>
<reference evidence="1 2" key="1">
    <citation type="submission" date="2017-11" db="EMBL/GenBank/DDBJ databases">
        <title>Complete genome of a free-living desiccation-tolerant cyanobacterium and its photosynthetic adaptation to extreme terrestrial habitat.</title>
        <authorList>
            <person name="Shang J."/>
        </authorList>
    </citation>
    <scope>NUCLEOTIDE SEQUENCE [LARGE SCALE GENOMIC DNA]</scope>
    <source>
        <strain evidence="1 2">CCNUN1</strain>
    </source>
</reference>
<proteinExistence type="predicted"/>
<organism evidence="1 2">
    <name type="scientific">Nostoc flagelliforme CCNUN1</name>
    <dbReference type="NCBI Taxonomy" id="2038116"/>
    <lineage>
        <taxon>Bacteria</taxon>
        <taxon>Bacillati</taxon>
        <taxon>Cyanobacteriota</taxon>
        <taxon>Cyanophyceae</taxon>
        <taxon>Nostocales</taxon>
        <taxon>Nostocaceae</taxon>
        <taxon>Nostoc</taxon>
    </lineage>
</organism>
<evidence type="ECO:0000313" key="2">
    <source>
        <dbReference type="Proteomes" id="UP000232003"/>
    </source>
</evidence>
<name>A0A2K8SXL6_9NOSO</name>
<accession>A0A2K8SXL6</accession>
<protein>
    <submittedName>
        <fullName evidence="1">Uncharacterized protein</fullName>
    </submittedName>
</protein>
<dbReference type="EMBL" id="CP024785">
    <property type="protein sequence ID" value="AUB39495.1"/>
    <property type="molecule type" value="Genomic_DNA"/>
</dbReference>
<gene>
    <name evidence="1" type="ORF">COO91_05489</name>
</gene>